<dbReference type="InterPro" id="IPR023405">
    <property type="entry name" value="Topo_IA_core_domain"/>
</dbReference>
<dbReference type="PROSITE" id="PS50880">
    <property type="entry name" value="TOPRIM"/>
    <property type="match status" value="1"/>
</dbReference>
<feature type="domain" description="Topo IA-type catalytic" evidence="9">
    <location>
        <begin position="164"/>
        <end position="593"/>
    </location>
</feature>
<dbReference type="OrthoDB" id="430051at2759"/>
<dbReference type="InterPro" id="IPR013824">
    <property type="entry name" value="Topo_IA_cen_sub1"/>
</dbReference>
<gene>
    <name evidence="10" type="ORF">BCR37DRAFT_379985</name>
</gene>
<dbReference type="GO" id="GO:0006310">
    <property type="term" value="P:DNA recombination"/>
    <property type="evidence" value="ECO:0007669"/>
    <property type="project" value="TreeGrafter"/>
</dbReference>
<comment type="similarity">
    <text evidence="2 7">Belongs to the type IA topoisomerase family.</text>
</comment>
<dbReference type="STRING" id="56484.A0A1Y2FDR0"/>
<dbReference type="Pfam" id="PF01751">
    <property type="entry name" value="Toprim"/>
    <property type="match status" value="1"/>
</dbReference>
<dbReference type="GO" id="GO:0031422">
    <property type="term" value="C:RecQ family helicase-topoisomerase III complex"/>
    <property type="evidence" value="ECO:0007669"/>
    <property type="project" value="TreeGrafter"/>
</dbReference>
<dbReference type="InterPro" id="IPR003602">
    <property type="entry name" value="Topo_IA_DNA-bd_dom"/>
</dbReference>
<protein>
    <recommendedName>
        <fullName evidence="3 7">DNA topoisomerase</fullName>
        <ecNumber evidence="3 7">5.6.2.1</ecNumber>
    </recommendedName>
</protein>
<evidence type="ECO:0000313" key="10">
    <source>
        <dbReference type="EMBL" id="ORY82060.1"/>
    </source>
</evidence>
<dbReference type="InterPro" id="IPR013497">
    <property type="entry name" value="Topo_IA_cen"/>
</dbReference>
<comment type="catalytic activity">
    <reaction evidence="1 7">
        <text>ATP-independent breakage of single-stranded DNA, followed by passage and rejoining.</text>
        <dbReference type="EC" id="5.6.2.1"/>
    </reaction>
</comment>
<dbReference type="PANTHER" id="PTHR11390">
    <property type="entry name" value="PROKARYOTIC DNA TOPOISOMERASE"/>
    <property type="match status" value="1"/>
</dbReference>
<dbReference type="PROSITE" id="PS52039">
    <property type="entry name" value="TOPO_IA_2"/>
    <property type="match status" value="1"/>
</dbReference>
<evidence type="ECO:0000256" key="1">
    <source>
        <dbReference type="ARBA" id="ARBA00000213"/>
    </source>
</evidence>
<dbReference type="Gene3D" id="1.10.290.10">
    <property type="entry name" value="Topoisomerase I, domain 4"/>
    <property type="match status" value="1"/>
</dbReference>
<dbReference type="EMBL" id="MCFI01000010">
    <property type="protein sequence ID" value="ORY82060.1"/>
    <property type="molecule type" value="Genomic_DNA"/>
</dbReference>
<dbReference type="CDD" id="cd03362">
    <property type="entry name" value="TOPRIM_TopoIA_TopoIII"/>
    <property type="match status" value="1"/>
</dbReference>
<evidence type="ECO:0000259" key="8">
    <source>
        <dbReference type="PROSITE" id="PS50880"/>
    </source>
</evidence>
<dbReference type="SMART" id="SM00493">
    <property type="entry name" value="TOPRIM"/>
    <property type="match status" value="1"/>
</dbReference>
<comment type="caution">
    <text evidence="10">The sequence shown here is derived from an EMBL/GenBank/DDBJ whole genome shotgun (WGS) entry which is preliminary data.</text>
</comment>
<dbReference type="SMART" id="SM00436">
    <property type="entry name" value="TOP1Bc"/>
    <property type="match status" value="1"/>
</dbReference>
<proteinExistence type="inferred from homology"/>
<sequence length="613" mass="69360">MKVLCVAEKPSIAKAIAGILGDQFVTRQTGNQYIKNYDTRFQSQRWGDCNMTITSVVGHITETDFPESHRPWNSCSPDALFDVPIRTLPRDAVRPIHANLATEARHAQILFIWTDCDREGEYIGWEVLMAARKGNANIDVKRANFNNLERAHIIQAALNPGLLDMNQVNAVAARMELDLRTGAAFTRLQTTQLQSIHPLLEKVILSYGSCQFPTLGFIVDRWRKVTNFRPEQYWAIKVTLSRDNIDVAFRWQRSVLYDRLAVVVLFQQVLEGQRARIASVQQKPKSKWRPLPLTTVEMQKQGTRFLHLSAHQIMDHAEKLYQKGFVSYPRTETDQFDPGMDLRTLVAKQTTDEAWGEYARGLLEGGRFRQPRAGPHNDKAHPPIHPIAHVTRGACASMEEHKVYTLITRRFLAACSEDAKGSQSTVDIEMGGERFSASGLTVLERNYLDVYPYDRWESSAQLPAFRQGELVEPKSVEMTNDKTTRPSFLSEPELIGLMDANGIGTDATMAAHIEKVLERQYTLKEANGGTPQFIPTTLGIALVEGFDAMGFEESLTKPQLRKETERQLAMIHRGEANKADVLATLTDQYRMAFLRVKGNIQVLKQAVLRELPR</sequence>
<dbReference type="InterPro" id="IPR013825">
    <property type="entry name" value="Topo_IA_cen_sub2"/>
</dbReference>
<organism evidence="10 11">
    <name type="scientific">Protomyces lactucae-debilis</name>
    <dbReference type="NCBI Taxonomy" id="2754530"/>
    <lineage>
        <taxon>Eukaryota</taxon>
        <taxon>Fungi</taxon>
        <taxon>Dikarya</taxon>
        <taxon>Ascomycota</taxon>
        <taxon>Taphrinomycotina</taxon>
        <taxon>Taphrinomycetes</taxon>
        <taxon>Taphrinales</taxon>
        <taxon>Protomycetaceae</taxon>
        <taxon>Protomyces</taxon>
    </lineage>
</organism>
<dbReference type="Gene3D" id="3.40.50.140">
    <property type="match status" value="1"/>
</dbReference>
<dbReference type="CDD" id="cd00186">
    <property type="entry name" value="TOP1Ac"/>
    <property type="match status" value="1"/>
</dbReference>
<keyword evidence="4 7" id="KW-0799">Topoisomerase</keyword>
<accession>A0A1Y2FDR0</accession>
<keyword evidence="6 7" id="KW-0413">Isomerase</keyword>
<dbReference type="GO" id="GO:0006265">
    <property type="term" value="P:DNA topological change"/>
    <property type="evidence" value="ECO:0007669"/>
    <property type="project" value="InterPro"/>
</dbReference>
<evidence type="ECO:0000256" key="6">
    <source>
        <dbReference type="ARBA" id="ARBA00023235"/>
    </source>
</evidence>
<comment type="function">
    <text evidence="7">Introduces a single-strand break via transesterification at a target site in duplex DNA. Releases the supercoiling and torsional tension of DNA introduced during the DNA replication and transcription by transiently cleaving and rejoining one strand of the DNA duplex. The scissile phosphodiester is attacked by the catalytic tyrosine of the enzyme, resulting in the formation of a DNA-(5'-phosphotyrosyl)-enzyme intermediate and the expulsion of a 3'-OH DNA strand.</text>
</comment>
<dbReference type="InterPro" id="IPR023406">
    <property type="entry name" value="Topo_IA_AS"/>
</dbReference>
<evidence type="ECO:0000256" key="4">
    <source>
        <dbReference type="ARBA" id="ARBA00023029"/>
    </source>
</evidence>
<dbReference type="FunFam" id="3.40.50.140:FF:000005">
    <property type="entry name" value="DNA topoisomerase"/>
    <property type="match status" value="1"/>
</dbReference>
<dbReference type="SMART" id="SM00437">
    <property type="entry name" value="TOP1Ac"/>
    <property type="match status" value="1"/>
</dbReference>
<dbReference type="InterPro" id="IPR000380">
    <property type="entry name" value="Topo_IA"/>
</dbReference>
<dbReference type="OMA" id="VIHNVYS"/>
<dbReference type="InterPro" id="IPR013826">
    <property type="entry name" value="Topo_IA_cen_sub3"/>
</dbReference>
<dbReference type="Gene3D" id="1.10.460.10">
    <property type="entry name" value="Topoisomerase I, domain 2"/>
    <property type="match status" value="1"/>
</dbReference>
<dbReference type="GO" id="GO:0003677">
    <property type="term" value="F:DNA binding"/>
    <property type="evidence" value="ECO:0007669"/>
    <property type="project" value="UniProtKB-KW"/>
</dbReference>
<dbReference type="Pfam" id="PF01131">
    <property type="entry name" value="Topoisom_bac"/>
    <property type="match status" value="1"/>
</dbReference>
<dbReference type="FunFam" id="1.10.290.10:FF:000001">
    <property type="entry name" value="DNA topoisomerase"/>
    <property type="match status" value="1"/>
</dbReference>
<dbReference type="InterPro" id="IPR006171">
    <property type="entry name" value="TOPRIM_dom"/>
</dbReference>
<dbReference type="PROSITE" id="PS00396">
    <property type="entry name" value="TOPO_IA_1"/>
    <property type="match status" value="1"/>
</dbReference>
<dbReference type="GO" id="GO:0006281">
    <property type="term" value="P:DNA repair"/>
    <property type="evidence" value="ECO:0007669"/>
    <property type="project" value="TreeGrafter"/>
</dbReference>
<dbReference type="GeneID" id="63785991"/>
<dbReference type="Gene3D" id="2.70.20.10">
    <property type="entry name" value="Topoisomerase I, domain 3"/>
    <property type="match status" value="1"/>
</dbReference>
<dbReference type="SUPFAM" id="SSF56712">
    <property type="entry name" value="Prokaryotic type I DNA topoisomerase"/>
    <property type="match status" value="1"/>
</dbReference>
<dbReference type="GO" id="GO:0005634">
    <property type="term" value="C:nucleus"/>
    <property type="evidence" value="ECO:0007669"/>
    <property type="project" value="TreeGrafter"/>
</dbReference>
<dbReference type="EC" id="5.6.2.1" evidence="3 7"/>
<reference evidence="10 11" key="1">
    <citation type="submission" date="2016-07" db="EMBL/GenBank/DDBJ databases">
        <title>Pervasive Adenine N6-methylation of Active Genes in Fungi.</title>
        <authorList>
            <consortium name="DOE Joint Genome Institute"/>
            <person name="Mondo S.J."/>
            <person name="Dannebaum R.O."/>
            <person name="Kuo R.C."/>
            <person name="Labutti K."/>
            <person name="Haridas S."/>
            <person name="Kuo A."/>
            <person name="Salamov A."/>
            <person name="Ahrendt S.R."/>
            <person name="Lipzen A."/>
            <person name="Sullivan W."/>
            <person name="Andreopoulos W.B."/>
            <person name="Clum A."/>
            <person name="Lindquist E."/>
            <person name="Daum C."/>
            <person name="Ramamoorthy G.K."/>
            <person name="Gryganskyi A."/>
            <person name="Culley D."/>
            <person name="Magnuson J.K."/>
            <person name="James T.Y."/>
            <person name="O'Malley M.A."/>
            <person name="Stajich J.E."/>
            <person name="Spatafora J.W."/>
            <person name="Visel A."/>
            <person name="Grigoriev I.V."/>
        </authorList>
    </citation>
    <scope>NUCLEOTIDE SEQUENCE [LARGE SCALE GENOMIC DNA]</scope>
    <source>
        <strain evidence="10 11">12-1054</strain>
    </source>
</reference>
<dbReference type="RefSeq" id="XP_040725194.1">
    <property type="nucleotide sequence ID" value="XM_040869392.1"/>
</dbReference>
<evidence type="ECO:0000256" key="3">
    <source>
        <dbReference type="ARBA" id="ARBA00012891"/>
    </source>
</evidence>
<dbReference type="InterPro" id="IPR034144">
    <property type="entry name" value="TOPRIM_TopoIII"/>
</dbReference>
<evidence type="ECO:0000256" key="5">
    <source>
        <dbReference type="ARBA" id="ARBA00023125"/>
    </source>
</evidence>
<dbReference type="AlphaFoldDB" id="A0A1Y2FDR0"/>
<evidence type="ECO:0000313" key="11">
    <source>
        <dbReference type="Proteomes" id="UP000193685"/>
    </source>
</evidence>
<dbReference type="Proteomes" id="UP000193685">
    <property type="component" value="Unassembled WGS sequence"/>
</dbReference>
<keyword evidence="11" id="KW-1185">Reference proteome</keyword>
<name>A0A1Y2FDR0_PROLT</name>
<keyword evidence="5 7" id="KW-0238">DNA-binding</keyword>
<evidence type="ECO:0000256" key="2">
    <source>
        <dbReference type="ARBA" id="ARBA00009446"/>
    </source>
</evidence>
<dbReference type="GO" id="GO:0003917">
    <property type="term" value="F:DNA topoisomerase type I (single strand cut, ATP-independent) activity"/>
    <property type="evidence" value="ECO:0007669"/>
    <property type="project" value="UniProtKB-EC"/>
</dbReference>
<evidence type="ECO:0000256" key="7">
    <source>
        <dbReference type="RuleBase" id="RU362092"/>
    </source>
</evidence>
<feature type="domain" description="Toprim" evidence="8">
    <location>
        <begin position="2"/>
        <end position="146"/>
    </location>
</feature>
<dbReference type="PANTHER" id="PTHR11390:SF21">
    <property type="entry name" value="DNA TOPOISOMERASE 3-ALPHA"/>
    <property type="match status" value="1"/>
</dbReference>
<evidence type="ECO:0000259" key="9">
    <source>
        <dbReference type="PROSITE" id="PS52039"/>
    </source>
</evidence>
<dbReference type="InterPro" id="IPR003601">
    <property type="entry name" value="Topo_IA_2"/>
</dbReference>
<dbReference type="PRINTS" id="PR00417">
    <property type="entry name" value="PRTPISMRASEI"/>
</dbReference>